<proteinExistence type="predicted"/>
<keyword evidence="4" id="KW-1185">Reference proteome</keyword>
<dbReference type="InterPro" id="IPR005094">
    <property type="entry name" value="Endonuclease_MobA/VirD2"/>
</dbReference>
<comment type="caution">
    <text evidence="3">The sequence shown here is derived from an EMBL/GenBank/DDBJ whole genome shotgun (WGS) entry which is preliminary data.</text>
</comment>
<dbReference type="EMBL" id="BLKX01000005">
    <property type="protein sequence ID" value="GFG83307.1"/>
    <property type="molecule type" value="Genomic_DNA"/>
</dbReference>
<feature type="region of interest" description="Disordered" evidence="1">
    <location>
        <begin position="216"/>
        <end position="236"/>
    </location>
</feature>
<evidence type="ECO:0000259" key="2">
    <source>
        <dbReference type="Pfam" id="PF03432"/>
    </source>
</evidence>
<sequence length="382" mass="41681">MIAKITHGRSAARALAYDHGPGRADEHVNPRKVAGNIPDRDWRIRAHRMQRFVDAHQHDKTDRGVYRVALANPESDRVLSDREWRQVAEKFVDRFGASKGMWEATRHDRHHIHLTISKDGFEGTRMSTSHDYRRVAAICRELETEHGLTNAAGRAGRGSGRTRGDREQTQRGAPQPDRDWLRTTISGVLDEGGGIEELRAAGVAVKLNQASTGRVSGISYSRTPEPGQDRGNDRGAAEPIWFKGSQLGKAYGWNQVSDQLRDAGHEHGEPAADHASAQRGQRDEAEQRAGSRDGRDDHGGDADAAHRGADEGATPPQPGTGAGGSHGGSGGTLPEPPVLELSLEPKPPSLEQRRAQALAAAHERAAERARAQARDRDQDRGR</sequence>
<gene>
    <name evidence="3" type="ORF">MPRG_65830</name>
</gene>
<dbReference type="Pfam" id="PF03432">
    <property type="entry name" value="Relaxase"/>
    <property type="match status" value="1"/>
</dbReference>
<evidence type="ECO:0000313" key="3">
    <source>
        <dbReference type="EMBL" id="GFG83307.1"/>
    </source>
</evidence>
<evidence type="ECO:0000313" key="4">
    <source>
        <dbReference type="Proteomes" id="UP000465240"/>
    </source>
</evidence>
<feature type="region of interest" description="Disordered" evidence="1">
    <location>
        <begin position="148"/>
        <end position="180"/>
    </location>
</feature>
<dbReference type="Proteomes" id="UP000465240">
    <property type="component" value="Unassembled WGS sequence"/>
</dbReference>
<feature type="compositionally biased region" description="Basic and acidic residues" evidence="1">
    <location>
        <begin position="361"/>
        <end position="382"/>
    </location>
</feature>
<dbReference type="RefSeq" id="WP_120795285.1">
    <property type="nucleotide sequence ID" value="NZ_BLKX01000005.1"/>
</dbReference>
<feature type="compositionally biased region" description="Basic and acidic residues" evidence="1">
    <location>
        <begin position="227"/>
        <end position="236"/>
    </location>
</feature>
<feature type="region of interest" description="Disordered" evidence="1">
    <location>
        <begin position="263"/>
        <end position="382"/>
    </location>
</feature>
<feature type="domain" description="MobA/VirD2-like nuclease" evidence="2">
    <location>
        <begin position="55"/>
        <end position="148"/>
    </location>
</feature>
<protein>
    <recommendedName>
        <fullName evidence="2">MobA/VirD2-like nuclease domain-containing protein</fullName>
    </recommendedName>
</protein>
<feature type="compositionally biased region" description="Gly residues" evidence="1">
    <location>
        <begin position="320"/>
        <end position="331"/>
    </location>
</feature>
<reference evidence="3 4" key="1">
    <citation type="journal article" date="2019" name="Emerg. Microbes Infect.">
        <title>Comprehensive subspecies identification of 175 nontuberculous mycobacteria species based on 7547 genomic profiles.</title>
        <authorList>
            <person name="Matsumoto Y."/>
            <person name="Kinjo T."/>
            <person name="Motooka D."/>
            <person name="Nabeya D."/>
            <person name="Jung N."/>
            <person name="Uechi K."/>
            <person name="Horii T."/>
            <person name="Iida T."/>
            <person name="Fujita J."/>
            <person name="Nakamura S."/>
        </authorList>
    </citation>
    <scope>NUCLEOTIDE SEQUENCE [LARGE SCALE GENOMIC DNA]</scope>
    <source>
        <strain evidence="3 4">JCM 18565</strain>
    </source>
</reference>
<evidence type="ECO:0000256" key="1">
    <source>
        <dbReference type="SAM" id="MobiDB-lite"/>
    </source>
</evidence>
<feature type="compositionally biased region" description="Basic and acidic residues" evidence="1">
    <location>
        <begin position="263"/>
        <end position="272"/>
    </location>
</feature>
<name>A0ABQ1CGK9_9MYCO</name>
<organism evidence="3 4">
    <name type="scientific">Mycobacterium paragordonae</name>
    <dbReference type="NCBI Taxonomy" id="1389713"/>
    <lineage>
        <taxon>Bacteria</taxon>
        <taxon>Bacillati</taxon>
        <taxon>Actinomycetota</taxon>
        <taxon>Actinomycetes</taxon>
        <taxon>Mycobacteriales</taxon>
        <taxon>Mycobacteriaceae</taxon>
        <taxon>Mycobacterium</taxon>
    </lineage>
</organism>
<feature type="compositionally biased region" description="Basic and acidic residues" evidence="1">
    <location>
        <begin position="280"/>
        <end position="310"/>
    </location>
</feature>
<accession>A0ABQ1CGK9</accession>